<evidence type="ECO:0000256" key="1">
    <source>
        <dbReference type="SAM" id="SignalP"/>
    </source>
</evidence>
<dbReference type="RefSeq" id="WP_128277032.1">
    <property type="nucleotide sequence ID" value="NZ_PIPF01000006.1"/>
</dbReference>
<gene>
    <name evidence="2" type="ORF">CWN80_06395</name>
</gene>
<dbReference type="InterPro" id="IPR053228">
    <property type="entry name" value="Stereospecific_Lipase"/>
</dbReference>
<feature type="chain" id="PRO_5019242015" evidence="1">
    <location>
        <begin position="30"/>
        <end position="320"/>
    </location>
</feature>
<dbReference type="PROSITE" id="PS51318">
    <property type="entry name" value="TAT"/>
    <property type="match status" value="1"/>
</dbReference>
<evidence type="ECO:0000313" key="3">
    <source>
        <dbReference type="Proteomes" id="UP000288711"/>
    </source>
</evidence>
<accession>A0A444B6I2</accession>
<dbReference type="PANTHER" id="PTHR37574:SF1">
    <property type="entry name" value="LIPASE B"/>
    <property type="match status" value="1"/>
</dbReference>
<dbReference type="GO" id="GO:0016042">
    <property type="term" value="P:lipid catabolic process"/>
    <property type="evidence" value="ECO:0007669"/>
    <property type="project" value="InterPro"/>
</dbReference>
<dbReference type="PROSITE" id="PS51257">
    <property type="entry name" value="PROKAR_LIPOPROTEIN"/>
    <property type="match status" value="1"/>
</dbReference>
<keyword evidence="1" id="KW-0732">Signal</keyword>
<dbReference type="Pfam" id="PF01674">
    <property type="entry name" value="Lipase_2"/>
    <property type="match status" value="1"/>
</dbReference>
<dbReference type="Gene3D" id="3.40.50.1820">
    <property type="entry name" value="alpha/beta hydrolase"/>
    <property type="match status" value="1"/>
</dbReference>
<keyword evidence="3" id="KW-1185">Reference proteome</keyword>
<dbReference type="InterPro" id="IPR029058">
    <property type="entry name" value="AB_hydrolase_fold"/>
</dbReference>
<feature type="signal peptide" evidence="1">
    <location>
        <begin position="1"/>
        <end position="29"/>
    </location>
</feature>
<dbReference type="InterPro" id="IPR002918">
    <property type="entry name" value="Lipase_EstA/Esterase_EstB"/>
</dbReference>
<sequence length="320" mass="32804">MRSSLRRLAVSAAAAAVACGALSAAPASAAPAAADAAPKVGPYQLNFSSSLLYSLVYPDAQAQGVNDWGCVPRAGEHPVVLVHGTYANQYNSFARMAPELRWAGYCVYSFNYGTDGTDAAAQLPGVYGTTGLSDNGDELAAFADTVRARTGASKVDMVGWSQGGTIITDVLKKHGGGGVDDVVTLAGSHHGTTLSGLGTIAEAVGATDLTRAGLGQAAVDQIKGSEYITALTADGDTVPGVDYTVIGTKYDEVVTPYRSTFLTAGPGATVRNITVQDGCAIDVSDHLSITHSPRVIDITKRALRANGSGTLRCLPNAPVL</sequence>
<reference evidence="2 3" key="1">
    <citation type="journal article" date="2009" name="Int. J. Syst. Evol. Microbiol.">
        <title>Janibacter hoylei sp. nov., Bacillus isronensis sp. nov. and Bacillus aryabhattai sp. nov., isolated from cryotubes used for collecting air from the upper atmosphere.</title>
        <authorList>
            <person name="Shivaji S."/>
            <person name="Chaturvedi P."/>
            <person name="Begum Z."/>
            <person name="Pindi P.K."/>
            <person name="Manorama R."/>
            <person name="Padmanaban D.A."/>
            <person name="Shouche Y.S."/>
            <person name="Pawar S."/>
            <person name="Vaishampayan P."/>
            <person name="Dutt C.B."/>
            <person name="Datta G.N."/>
            <person name="Manchanda R.K."/>
            <person name="Rao U.R."/>
            <person name="Bhargava P.M."/>
            <person name="Narlikar J.V."/>
        </authorList>
    </citation>
    <scope>NUCLEOTIDE SEQUENCE [LARGE SCALE GENOMIC DNA]</scope>
    <source>
        <strain evidence="2 3">PVAS-1</strain>
    </source>
</reference>
<dbReference type="InterPro" id="IPR006311">
    <property type="entry name" value="TAT_signal"/>
</dbReference>
<comment type="caution">
    <text evidence="2">The sequence shown here is derived from an EMBL/GenBank/DDBJ whole genome shotgun (WGS) entry which is preliminary data.</text>
</comment>
<name>A0A444B6I2_9MICO</name>
<organism evidence="2 3">
    <name type="scientific">Janibacter hoylei PVAS-1</name>
    <dbReference type="NCBI Taxonomy" id="1210046"/>
    <lineage>
        <taxon>Bacteria</taxon>
        <taxon>Bacillati</taxon>
        <taxon>Actinomycetota</taxon>
        <taxon>Actinomycetes</taxon>
        <taxon>Micrococcales</taxon>
        <taxon>Intrasporangiaceae</taxon>
        <taxon>Janibacter</taxon>
    </lineage>
</organism>
<evidence type="ECO:0000313" key="2">
    <source>
        <dbReference type="EMBL" id="RWU84019.1"/>
    </source>
</evidence>
<dbReference type="EMBL" id="PIPF01000006">
    <property type="protein sequence ID" value="RWU84019.1"/>
    <property type="molecule type" value="Genomic_DNA"/>
</dbReference>
<dbReference type="Proteomes" id="UP000288711">
    <property type="component" value="Unassembled WGS sequence"/>
</dbReference>
<dbReference type="AlphaFoldDB" id="A0A444B6I2"/>
<dbReference type="SUPFAM" id="SSF53474">
    <property type="entry name" value="alpha/beta-Hydrolases"/>
    <property type="match status" value="1"/>
</dbReference>
<dbReference type="GO" id="GO:0016787">
    <property type="term" value="F:hydrolase activity"/>
    <property type="evidence" value="ECO:0007669"/>
    <property type="project" value="InterPro"/>
</dbReference>
<protein>
    <submittedName>
        <fullName evidence="2">Triacylglycerol lipase</fullName>
    </submittedName>
</protein>
<dbReference type="PANTHER" id="PTHR37574">
    <property type="entry name" value="LIPASE B"/>
    <property type="match status" value="1"/>
</dbReference>
<proteinExistence type="predicted"/>